<feature type="domain" description="Peptidase S8/S53" evidence="7">
    <location>
        <begin position="555"/>
        <end position="649"/>
    </location>
</feature>
<evidence type="ECO:0000256" key="4">
    <source>
        <dbReference type="ARBA" id="ARBA00022825"/>
    </source>
</evidence>
<accession>A0A0S4TQN4</accession>
<reference evidence="8" key="1">
    <citation type="submission" date="2015-10" db="EMBL/GenBank/DDBJ databases">
        <authorList>
            <person name="Gilbert D.G."/>
        </authorList>
    </citation>
    <scope>NUCLEOTIDE SEQUENCE</scope>
    <source>
        <strain evidence="8">Phyl III-seqv23</strain>
    </source>
</reference>
<evidence type="ECO:0000259" key="7">
    <source>
        <dbReference type="Pfam" id="PF00082"/>
    </source>
</evidence>
<comment type="caution">
    <text evidence="5">Lacks conserved residue(s) required for the propagation of feature annotation.</text>
</comment>
<evidence type="ECO:0000256" key="1">
    <source>
        <dbReference type="ARBA" id="ARBA00011073"/>
    </source>
</evidence>
<evidence type="ECO:0000256" key="6">
    <source>
        <dbReference type="SAM" id="MobiDB-lite"/>
    </source>
</evidence>
<dbReference type="GO" id="GO:0004252">
    <property type="term" value="F:serine-type endopeptidase activity"/>
    <property type="evidence" value="ECO:0007669"/>
    <property type="project" value="InterPro"/>
</dbReference>
<dbReference type="InterPro" id="IPR034075">
    <property type="entry name" value="Glr3161-like_dom"/>
</dbReference>
<organism evidence="8">
    <name type="scientific">Ralstonia solanacearum</name>
    <name type="common">Pseudomonas solanacearum</name>
    <dbReference type="NCBI Taxonomy" id="305"/>
    <lineage>
        <taxon>Bacteria</taxon>
        <taxon>Pseudomonadati</taxon>
        <taxon>Pseudomonadota</taxon>
        <taxon>Betaproteobacteria</taxon>
        <taxon>Burkholderiales</taxon>
        <taxon>Burkholderiaceae</taxon>
        <taxon>Ralstonia</taxon>
        <taxon>Ralstonia solanacearum species complex</taxon>
    </lineage>
</organism>
<evidence type="ECO:0000256" key="3">
    <source>
        <dbReference type="ARBA" id="ARBA00022801"/>
    </source>
</evidence>
<comment type="similarity">
    <text evidence="1 5">Belongs to the peptidase S8 family.</text>
</comment>
<dbReference type="GO" id="GO:0006508">
    <property type="term" value="P:proteolysis"/>
    <property type="evidence" value="ECO:0007669"/>
    <property type="project" value="UniProtKB-KW"/>
</dbReference>
<dbReference type="InterPro" id="IPR036852">
    <property type="entry name" value="Peptidase_S8/S53_dom_sf"/>
</dbReference>
<name>A0A0S4TQN4_RALSL</name>
<evidence type="ECO:0000256" key="2">
    <source>
        <dbReference type="ARBA" id="ARBA00022670"/>
    </source>
</evidence>
<dbReference type="CDD" id="cd05562">
    <property type="entry name" value="Peptidases_S53_like"/>
    <property type="match status" value="1"/>
</dbReference>
<dbReference type="AlphaFoldDB" id="A0A0S4TQN4"/>
<proteinExistence type="inferred from homology"/>
<protein>
    <submittedName>
        <fullName evidence="8">Serine protease</fullName>
    </submittedName>
</protein>
<dbReference type="Gene3D" id="3.40.50.200">
    <property type="entry name" value="Peptidase S8/S53 domain"/>
    <property type="match status" value="2"/>
</dbReference>
<sequence>MISLFGGISADLMAQDNASLSKPNGAPLPNIDGIPSGLPPKAKAEGNTAKLDGALIRLRQNTASLHARSASGIESPAAARPGSCVNVDIAVQGDAQQTAAQLERLGLQDTAVYRNYISGCLPVANIDEAAAIAQIRRISKVARSTHSGVVQGQGDYAQLSRSLRQAVKNLGQELTGRGITVGILSDSFNCSSELNQDARFVAKNGRQDTMEDDIARGELPGNGRIRILKELRDCGDGGDEGRGMAEIIHDVAPGADIAFYTAFGGQADFAQGIEALALPKNQSTAKGVAGGGAQIIVDDVEYFEEPAFQSGIVGMAIDNVVRNRGVAYFSAAGNDNADASPVAYVNNAARFADQPIDPNGTGTPGRPLNFDPSGASQVYSLPVRALRQIEDTPFWQFRVQLYWDRPFDNSASSLQVCLADKNGKPFKVVVDGEPYPSCTDASVIGQQAIAWGTLLGTAAEATLQVRLLDGAAPRRLRLRTSRTVIGQFGTADAAIYGHRLSPNSLTTGAANYLATPMCDPTLKTARLESFSSHGGGLMLFDNDGRALARPMLDGKPDIVGPDGASSVFFGRQAKEGDRGFGVYNLNCRYYAQYPYQFLGTSAAAPHLAAVAALMRQAVPRATPTQLYDALRKTATDMGPPGRDNATGPGFVQPERALRELIRQAFGPSGTLAPSGQ</sequence>
<evidence type="ECO:0000313" key="8">
    <source>
        <dbReference type="EMBL" id="CUV12379.1"/>
    </source>
</evidence>
<evidence type="ECO:0000256" key="5">
    <source>
        <dbReference type="PROSITE-ProRule" id="PRU01240"/>
    </source>
</evidence>
<dbReference type="PROSITE" id="PS51892">
    <property type="entry name" value="SUBTILASE"/>
    <property type="match status" value="1"/>
</dbReference>
<dbReference type="InterPro" id="IPR000209">
    <property type="entry name" value="Peptidase_S8/S53_dom"/>
</dbReference>
<dbReference type="InterPro" id="IPR050131">
    <property type="entry name" value="Peptidase_S8_subtilisin-like"/>
</dbReference>
<dbReference type="Pfam" id="PF00082">
    <property type="entry name" value="Peptidase_S8"/>
    <property type="match status" value="1"/>
</dbReference>
<gene>
    <name evidence="8" type="ORF">RUN39_v1_340051</name>
</gene>
<keyword evidence="3" id="KW-0378">Hydrolase</keyword>
<dbReference type="EMBL" id="LN899819">
    <property type="protein sequence ID" value="CUV12379.1"/>
    <property type="molecule type" value="Genomic_DNA"/>
</dbReference>
<dbReference type="PANTHER" id="PTHR43806:SF11">
    <property type="entry name" value="CEREVISIN-RELATED"/>
    <property type="match status" value="1"/>
</dbReference>
<dbReference type="PANTHER" id="PTHR43806">
    <property type="entry name" value="PEPTIDASE S8"/>
    <property type="match status" value="1"/>
</dbReference>
<keyword evidence="2 8" id="KW-0645">Protease</keyword>
<dbReference type="SUPFAM" id="SSF52743">
    <property type="entry name" value="Subtilisin-like"/>
    <property type="match status" value="1"/>
</dbReference>
<keyword evidence="4" id="KW-0720">Serine protease</keyword>
<feature type="region of interest" description="Disordered" evidence="6">
    <location>
        <begin position="21"/>
        <end position="45"/>
    </location>
</feature>